<protein>
    <submittedName>
        <fullName evidence="1">Uncharacterized protein</fullName>
    </submittedName>
</protein>
<comment type="caution">
    <text evidence="1">The sequence shown here is derived from an EMBL/GenBank/DDBJ whole genome shotgun (WGS) entry which is preliminary data.</text>
</comment>
<organism evidence="1 2">
    <name type="scientific">Apiospora saccharicola</name>
    <dbReference type="NCBI Taxonomy" id="335842"/>
    <lineage>
        <taxon>Eukaryota</taxon>
        <taxon>Fungi</taxon>
        <taxon>Dikarya</taxon>
        <taxon>Ascomycota</taxon>
        <taxon>Pezizomycotina</taxon>
        <taxon>Sordariomycetes</taxon>
        <taxon>Xylariomycetidae</taxon>
        <taxon>Amphisphaeriales</taxon>
        <taxon>Apiosporaceae</taxon>
        <taxon>Apiospora</taxon>
    </lineage>
</organism>
<dbReference type="EMBL" id="JAQQWM010000003">
    <property type="protein sequence ID" value="KAK8073125.1"/>
    <property type="molecule type" value="Genomic_DNA"/>
</dbReference>
<proteinExistence type="predicted"/>
<dbReference type="Proteomes" id="UP001446871">
    <property type="component" value="Unassembled WGS sequence"/>
</dbReference>
<gene>
    <name evidence="1" type="ORF">PG996_006473</name>
</gene>
<name>A0ABR1VPF4_9PEZI</name>
<keyword evidence="2" id="KW-1185">Reference proteome</keyword>
<evidence type="ECO:0000313" key="2">
    <source>
        <dbReference type="Proteomes" id="UP001446871"/>
    </source>
</evidence>
<evidence type="ECO:0000313" key="1">
    <source>
        <dbReference type="EMBL" id="KAK8073125.1"/>
    </source>
</evidence>
<accession>A0ABR1VPF4</accession>
<sequence>MAAVHVVLRRFTVHSVLEEVDEGFDEEGFDEEVFDEEVFDEEVFDEELNCVNRSPGHFTSSGRAFKYQASKERKLGRTSKTMMTYGHTN</sequence>
<reference evidence="1 2" key="1">
    <citation type="submission" date="2023-01" db="EMBL/GenBank/DDBJ databases">
        <title>Analysis of 21 Apiospora genomes using comparative genomics revels a genus with tremendous synthesis potential of carbohydrate active enzymes and secondary metabolites.</title>
        <authorList>
            <person name="Sorensen T."/>
        </authorList>
    </citation>
    <scope>NUCLEOTIDE SEQUENCE [LARGE SCALE GENOMIC DNA]</scope>
    <source>
        <strain evidence="1 2">CBS 83171</strain>
    </source>
</reference>